<comment type="caution">
    <text evidence="2">The sequence shown here is derived from an EMBL/GenBank/DDBJ whole genome shotgun (WGS) entry which is preliminary data.</text>
</comment>
<organism evidence="2 3">
    <name type="scientific">Streptomyces fimbriatus</name>
    <dbReference type="NCBI Taxonomy" id="68197"/>
    <lineage>
        <taxon>Bacteria</taxon>
        <taxon>Bacillati</taxon>
        <taxon>Actinomycetota</taxon>
        <taxon>Actinomycetes</taxon>
        <taxon>Kitasatosporales</taxon>
        <taxon>Streptomycetaceae</taxon>
        <taxon>Streptomyces</taxon>
    </lineage>
</organism>
<proteinExistence type="predicted"/>
<dbReference type="RefSeq" id="WP_351715986.1">
    <property type="nucleotide sequence ID" value="NZ_JBHSKL010000029.1"/>
</dbReference>
<name>A0ABW0DDY9_STRFI</name>
<protein>
    <submittedName>
        <fullName evidence="2">Winged helix-turn-helix domain-containing protein</fullName>
    </submittedName>
</protein>
<sequence length="34" mass="4108">MEGTWRLSKRHGWSWQQPVRRAIERDGAAVEVWK</sequence>
<dbReference type="Proteomes" id="UP001596156">
    <property type="component" value="Unassembled WGS sequence"/>
</dbReference>
<keyword evidence="3" id="KW-1185">Reference proteome</keyword>
<reference evidence="3" key="1">
    <citation type="journal article" date="2019" name="Int. J. Syst. Evol. Microbiol.">
        <title>The Global Catalogue of Microorganisms (GCM) 10K type strain sequencing project: providing services to taxonomists for standard genome sequencing and annotation.</title>
        <authorList>
            <consortium name="The Broad Institute Genomics Platform"/>
            <consortium name="The Broad Institute Genome Sequencing Center for Infectious Disease"/>
            <person name="Wu L."/>
            <person name="Ma J."/>
        </authorList>
    </citation>
    <scope>NUCLEOTIDE SEQUENCE [LARGE SCALE GENOMIC DNA]</scope>
    <source>
        <strain evidence="3">CCM 8479</strain>
    </source>
</reference>
<dbReference type="Pfam" id="PF13592">
    <property type="entry name" value="HTH_33"/>
    <property type="match status" value="1"/>
</dbReference>
<evidence type="ECO:0000313" key="3">
    <source>
        <dbReference type="Proteomes" id="UP001596156"/>
    </source>
</evidence>
<dbReference type="EMBL" id="JBHSKL010000029">
    <property type="protein sequence ID" value="MFC5227369.1"/>
    <property type="molecule type" value="Genomic_DNA"/>
</dbReference>
<evidence type="ECO:0000313" key="2">
    <source>
        <dbReference type="EMBL" id="MFC5227369.1"/>
    </source>
</evidence>
<evidence type="ECO:0000259" key="1">
    <source>
        <dbReference type="Pfam" id="PF13592"/>
    </source>
</evidence>
<dbReference type="InterPro" id="IPR025959">
    <property type="entry name" value="Winged_HTH_dom"/>
</dbReference>
<feature type="domain" description="Winged helix-turn helix" evidence="1">
    <location>
        <begin position="3"/>
        <end position="34"/>
    </location>
</feature>
<gene>
    <name evidence="2" type="ORF">ACFPN6_22820</name>
</gene>
<accession>A0ABW0DDY9</accession>